<dbReference type="Proteomes" id="UP001595701">
    <property type="component" value="Unassembled WGS sequence"/>
</dbReference>
<name>A0ABV7SM95_9ACTN</name>
<sequence length="193" mass="21619">MARQFASGMGSHFKECGCSRPTRCLHPYTIRFRDALGKQREEAGYGTQDDAIERLTQISAEKKKTALSVAEVRRELGQQAVAEWAKQWRPRQRRMTEYSTGWHVDSSINVHIIAHLASRKVNAVTPIVVIPSLSYVKKVLTVADEDLALEIVMMAGCGWRKGEARAVNINSVVADDVCRVHKQIHSTSTSRQS</sequence>
<evidence type="ECO:0000313" key="2">
    <source>
        <dbReference type="Proteomes" id="UP001595701"/>
    </source>
</evidence>
<evidence type="ECO:0008006" key="3">
    <source>
        <dbReference type="Google" id="ProtNLM"/>
    </source>
</evidence>
<organism evidence="1 2">
    <name type="scientific">Streptomyces yaanensis</name>
    <dbReference type="NCBI Taxonomy" id="1142239"/>
    <lineage>
        <taxon>Bacteria</taxon>
        <taxon>Bacillati</taxon>
        <taxon>Actinomycetota</taxon>
        <taxon>Actinomycetes</taxon>
        <taxon>Kitasatosporales</taxon>
        <taxon>Streptomycetaceae</taxon>
        <taxon>Streptomyces</taxon>
    </lineage>
</organism>
<gene>
    <name evidence="1" type="ORF">ACFOZ0_30085</name>
</gene>
<dbReference type="EMBL" id="JBHRWR010000033">
    <property type="protein sequence ID" value="MFC3577446.1"/>
    <property type="molecule type" value="Genomic_DNA"/>
</dbReference>
<evidence type="ECO:0000313" key="1">
    <source>
        <dbReference type="EMBL" id="MFC3577446.1"/>
    </source>
</evidence>
<reference evidence="2" key="1">
    <citation type="journal article" date="2019" name="Int. J. Syst. Evol. Microbiol.">
        <title>The Global Catalogue of Microorganisms (GCM) 10K type strain sequencing project: providing services to taxonomists for standard genome sequencing and annotation.</title>
        <authorList>
            <consortium name="The Broad Institute Genomics Platform"/>
            <consortium name="The Broad Institute Genome Sequencing Center for Infectious Disease"/>
            <person name="Wu L."/>
            <person name="Ma J."/>
        </authorList>
    </citation>
    <scope>NUCLEOTIDE SEQUENCE [LARGE SCALE GENOMIC DNA]</scope>
    <source>
        <strain evidence="2">CGMCC 4.7035</strain>
    </source>
</reference>
<proteinExistence type="predicted"/>
<comment type="caution">
    <text evidence="1">The sequence shown here is derived from an EMBL/GenBank/DDBJ whole genome shotgun (WGS) entry which is preliminary data.</text>
</comment>
<keyword evidence="2" id="KW-1185">Reference proteome</keyword>
<dbReference type="RefSeq" id="WP_310773435.1">
    <property type="nucleotide sequence ID" value="NZ_JBHRWR010000033.1"/>
</dbReference>
<accession>A0ABV7SM95</accession>
<protein>
    <recommendedName>
        <fullName evidence="3">Integrase</fullName>
    </recommendedName>
</protein>